<accession>A0A7W4W743</accession>
<feature type="domain" description="Nucleotidyl transferase" evidence="3">
    <location>
        <begin position="2"/>
        <end position="126"/>
    </location>
</feature>
<dbReference type="Proteomes" id="UP000537130">
    <property type="component" value="Unassembled WGS sequence"/>
</dbReference>
<proteinExistence type="predicted"/>
<dbReference type="PANTHER" id="PTHR43584">
    <property type="entry name" value="NUCLEOTIDYL TRANSFERASE"/>
    <property type="match status" value="1"/>
</dbReference>
<protein>
    <submittedName>
        <fullName evidence="4">MurNAc alpha-1-phosphate uridylyltransferase</fullName>
        <ecNumber evidence="4">2.7.7.-</ecNumber>
    </submittedName>
</protein>
<dbReference type="InterPro" id="IPR029044">
    <property type="entry name" value="Nucleotide-diphossugar_trans"/>
</dbReference>
<name>A0A7W4W743_9GAMM</name>
<dbReference type="Gene3D" id="3.90.550.10">
    <property type="entry name" value="Spore Coat Polysaccharide Biosynthesis Protein SpsA, Chain A"/>
    <property type="match status" value="1"/>
</dbReference>
<dbReference type="EC" id="2.7.7.-" evidence="4"/>
<dbReference type="RefSeq" id="WP_183410897.1">
    <property type="nucleotide sequence ID" value="NZ_JACHWY010000002.1"/>
</dbReference>
<evidence type="ECO:0000256" key="1">
    <source>
        <dbReference type="ARBA" id="ARBA00022679"/>
    </source>
</evidence>
<dbReference type="InterPro" id="IPR050065">
    <property type="entry name" value="GlmU-like"/>
</dbReference>
<sequence length="222" mass="23745">MKAMILAAGLGKRMRPLTTVRPKPLLKVNGKALIDYHLERLAAAAITEVVINHYWLGEQIEAHIGDGSGYGLKVVYSREADLLDTAGGMINALPLLGDKPFLLVNGDVWCDFPVASLVTRQPAGAHLVMVDNPEHNPQGDFALNGEHLALSGKRALTYAGIAVVNPALFAGADPGCLPLKPFLVKAIERGEVTGEHYDGEWVDVGTPERLSELDARVSAIPA</sequence>
<dbReference type="InterPro" id="IPR005835">
    <property type="entry name" value="NTP_transferase_dom"/>
</dbReference>
<organism evidence="4 5">
    <name type="scientific">Litorivivens lipolytica</name>
    <dbReference type="NCBI Taxonomy" id="1524264"/>
    <lineage>
        <taxon>Bacteria</taxon>
        <taxon>Pseudomonadati</taxon>
        <taxon>Pseudomonadota</taxon>
        <taxon>Gammaproteobacteria</taxon>
        <taxon>Litorivivens</taxon>
    </lineage>
</organism>
<keyword evidence="2 4" id="KW-0548">Nucleotidyltransferase</keyword>
<keyword evidence="5" id="KW-1185">Reference proteome</keyword>
<evidence type="ECO:0000313" key="4">
    <source>
        <dbReference type="EMBL" id="MBB3048134.1"/>
    </source>
</evidence>
<gene>
    <name evidence="4" type="ORF">FHR99_002400</name>
</gene>
<keyword evidence="1 4" id="KW-0808">Transferase</keyword>
<evidence type="ECO:0000256" key="2">
    <source>
        <dbReference type="ARBA" id="ARBA00022695"/>
    </source>
</evidence>
<dbReference type="NCBIfam" id="NF045761">
    <property type="entry name" value="NAMPUrTaseMurU"/>
    <property type="match status" value="1"/>
</dbReference>
<dbReference type="InterPro" id="IPR054790">
    <property type="entry name" value="MurU"/>
</dbReference>
<dbReference type="SUPFAM" id="SSF53448">
    <property type="entry name" value="Nucleotide-diphospho-sugar transferases"/>
    <property type="match status" value="1"/>
</dbReference>
<dbReference type="AlphaFoldDB" id="A0A7W4W743"/>
<comment type="caution">
    <text evidence="4">The sequence shown here is derived from an EMBL/GenBank/DDBJ whole genome shotgun (WGS) entry which is preliminary data.</text>
</comment>
<dbReference type="EMBL" id="JACHWY010000002">
    <property type="protein sequence ID" value="MBB3048134.1"/>
    <property type="molecule type" value="Genomic_DNA"/>
</dbReference>
<evidence type="ECO:0000259" key="3">
    <source>
        <dbReference type="Pfam" id="PF00483"/>
    </source>
</evidence>
<dbReference type="Pfam" id="PF00483">
    <property type="entry name" value="NTP_transferase"/>
    <property type="match status" value="1"/>
</dbReference>
<dbReference type="GO" id="GO:0016779">
    <property type="term" value="F:nucleotidyltransferase activity"/>
    <property type="evidence" value="ECO:0007669"/>
    <property type="project" value="UniProtKB-KW"/>
</dbReference>
<dbReference type="CDD" id="cd06422">
    <property type="entry name" value="NTP_transferase_like_1"/>
    <property type="match status" value="1"/>
</dbReference>
<reference evidence="4 5" key="1">
    <citation type="submission" date="2020-08" db="EMBL/GenBank/DDBJ databases">
        <title>Genomic Encyclopedia of Type Strains, Phase III (KMG-III): the genomes of soil and plant-associated and newly described type strains.</title>
        <authorList>
            <person name="Whitman W."/>
        </authorList>
    </citation>
    <scope>NUCLEOTIDE SEQUENCE [LARGE SCALE GENOMIC DNA]</scope>
    <source>
        <strain evidence="4 5">CECT 8654</strain>
    </source>
</reference>
<evidence type="ECO:0000313" key="5">
    <source>
        <dbReference type="Proteomes" id="UP000537130"/>
    </source>
</evidence>
<dbReference type="PANTHER" id="PTHR43584:SF8">
    <property type="entry name" value="N-ACETYLMURAMATE ALPHA-1-PHOSPHATE URIDYLYLTRANSFERASE"/>
    <property type="match status" value="1"/>
</dbReference>